<feature type="region of interest" description="Disordered" evidence="1">
    <location>
        <begin position="65"/>
        <end position="107"/>
    </location>
</feature>
<proteinExistence type="predicted"/>
<feature type="region of interest" description="Disordered" evidence="1">
    <location>
        <begin position="1"/>
        <end position="41"/>
    </location>
</feature>
<dbReference type="EMBL" id="CP022295">
    <property type="protein sequence ID" value="QSR27745.1"/>
    <property type="molecule type" value="Genomic_DNA"/>
</dbReference>
<keyword evidence="4" id="KW-1185">Reference proteome</keyword>
<protein>
    <submittedName>
        <fullName evidence="3">Uncharacterized protein</fullName>
    </submittedName>
</protein>
<evidence type="ECO:0000313" key="3">
    <source>
        <dbReference type="EMBL" id="QSR27745.1"/>
    </source>
</evidence>
<evidence type="ECO:0000313" key="4">
    <source>
        <dbReference type="Proteomes" id="UP000662818"/>
    </source>
</evidence>
<evidence type="ECO:0000256" key="1">
    <source>
        <dbReference type="SAM" id="MobiDB-lite"/>
    </source>
</evidence>
<name>A0ABX7PQ63_9ACTN</name>
<dbReference type="Proteomes" id="UP000662818">
    <property type="component" value="Chromosome"/>
</dbReference>
<dbReference type="RefSeq" id="WP_207006602.1">
    <property type="nucleotide sequence ID" value="NZ_CP022295.1"/>
</dbReference>
<feature type="transmembrane region" description="Helical" evidence="2">
    <location>
        <begin position="42"/>
        <end position="63"/>
    </location>
</feature>
<organism evidence="3 4">
    <name type="scientific">Nocardioides aromaticivorans</name>
    <dbReference type="NCBI Taxonomy" id="200618"/>
    <lineage>
        <taxon>Bacteria</taxon>
        <taxon>Bacillati</taxon>
        <taxon>Actinomycetota</taxon>
        <taxon>Actinomycetes</taxon>
        <taxon>Propionibacteriales</taxon>
        <taxon>Nocardioidaceae</taxon>
        <taxon>Nocardioides</taxon>
    </lineage>
</organism>
<sequence>MSEPNDETWLREGLAGAVPEPPAAPDRAEGARAKARRARRTTVAAAGGVAASVLLVAGVVATVGGSSPDDDKAADGAPVSPYDAPACPAAPVDTQTQVGPDHVPDGASSVRLCGGNEVPIDVPKDALVHGVDDVAASINGLETAPSDLACTMELGPAYQLVFAYPDGSSVVASGELYGCRQVVVDGVERVGADEPWETFIDRLRAQRERLDPPAPVDAATLECPAATDTVGVPSVGRAQDLAVAAYCAENRLGSGTWRRAPIPAADLASLVADIRANTEENAGMVDCDVTPPVPHIVGVTAWGDRVDLQAQCTNGWFTVDVATNAVWSPSEDARAILERLFGEAR</sequence>
<keyword evidence="2" id="KW-1133">Transmembrane helix</keyword>
<accession>A0ABX7PQ63</accession>
<keyword evidence="2" id="KW-0812">Transmembrane</keyword>
<gene>
    <name evidence="3" type="ORF">CFH99_19155</name>
</gene>
<keyword evidence="2" id="KW-0472">Membrane</keyword>
<evidence type="ECO:0000256" key="2">
    <source>
        <dbReference type="SAM" id="Phobius"/>
    </source>
</evidence>
<reference evidence="3 4" key="1">
    <citation type="submission" date="2017-06" db="EMBL/GenBank/DDBJ databases">
        <title>Complete Genome Sequence of the Soil Carbazole-Degrading Bacterium Nocardioides aromaticivorans IC177.</title>
        <authorList>
            <person name="Vejarano F."/>
            <person name="Suzuki-Minakuchi C."/>
            <person name="Ohtsubo Y."/>
            <person name="Tsuda M."/>
            <person name="Okada K."/>
            <person name="Nojiri H."/>
        </authorList>
    </citation>
    <scope>NUCLEOTIDE SEQUENCE [LARGE SCALE GENOMIC DNA]</scope>
    <source>
        <strain evidence="3 4">IC177</strain>
    </source>
</reference>